<dbReference type="STRING" id="1307763.L21SP4_00923"/>
<dbReference type="Gene3D" id="3.30.70.270">
    <property type="match status" value="1"/>
</dbReference>
<reference evidence="4" key="1">
    <citation type="submission" date="2015-02" db="EMBL/GenBank/DDBJ databases">
        <title>Description and complete genome sequence of the first cultured representative of the subdivision 5 of the Verrucomicrobia phylum.</title>
        <authorList>
            <person name="Spring S."/>
            <person name="Bunk B."/>
            <person name="Sproer C."/>
            <person name="Klenk H.-P."/>
        </authorList>
    </citation>
    <scope>NUCLEOTIDE SEQUENCE [LARGE SCALE GENOMIC DNA]</scope>
    <source>
        <strain evidence="4">L21-Fru-AB</strain>
    </source>
</reference>
<dbReference type="RefSeq" id="WP_201774686.1">
    <property type="nucleotide sequence ID" value="NZ_CP010904.1"/>
</dbReference>
<dbReference type="PATRIC" id="fig|1609981.3.peg.964"/>
<dbReference type="Pfam" id="PF08388">
    <property type="entry name" value="GIIM"/>
    <property type="match status" value="1"/>
</dbReference>
<dbReference type="InterPro" id="IPR013597">
    <property type="entry name" value="Mat_intron_G2"/>
</dbReference>
<accession>A0A0G3EH88</accession>
<sequence>MTREKTASKVPPGANPDAENAELRERLGADPLVWTDAMLAALKSGVKGGKWFSLKDKVYRRRTLLRAWHIVNGRGGSGGVDRLSLKQYESQLDQRLASLEGKLKTGRYEPKPVKRVFIPKPGGKEKRPLGIPTVEDRIVQTALQLVIGPIFEIGFNAHSYGFRPKRGCKDALREVGGLLRKGHEWIVDADLKSYFDTIDHGKLMSLVRAKVADGLVLDLLESYLKQGLINELKEWEPTEKGTPQGAVISPLLANLYLNELDHLLRDRGHEMIRYADDFVILSRTREEAEDALELTRQWTDGRGLVLHPEKTRLVTHREGFEFLGYRFENGNRYVRQKSLTKLRGTLRPKTKRTKGKSMKAIIEDINPVLIGWFGYYKHAHKNTFVWMDGWVRMRLRSILRKRHGRKGRGRGLDHHRYPNKYFAEMGLFSLERAHREACQSR</sequence>
<dbReference type="CDD" id="cd01651">
    <property type="entry name" value="RT_G2_intron"/>
    <property type="match status" value="1"/>
</dbReference>
<evidence type="ECO:0000313" key="4">
    <source>
        <dbReference type="Proteomes" id="UP000035268"/>
    </source>
</evidence>
<dbReference type="InterPro" id="IPR043502">
    <property type="entry name" value="DNA/RNA_pol_sf"/>
</dbReference>
<keyword evidence="4" id="KW-1185">Reference proteome</keyword>
<proteinExistence type="inferred from homology"/>
<dbReference type="InterPro" id="IPR000477">
    <property type="entry name" value="RT_dom"/>
</dbReference>
<comment type="similarity">
    <text evidence="1">Belongs to the bacterial reverse transcriptase family.</text>
</comment>
<organism evidence="3 4">
    <name type="scientific">Kiritimatiella glycovorans</name>
    <dbReference type="NCBI Taxonomy" id="1307763"/>
    <lineage>
        <taxon>Bacteria</taxon>
        <taxon>Pseudomonadati</taxon>
        <taxon>Kiritimatiellota</taxon>
        <taxon>Kiritimatiellia</taxon>
        <taxon>Kiritimatiellales</taxon>
        <taxon>Kiritimatiellaceae</taxon>
        <taxon>Kiritimatiella</taxon>
    </lineage>
</organism>
<dbReference type="PROSITE" id="PS50878">
    <property type="entry name" value="RT_POL"/>
    <property type="match status" value="1"/>
</dbReference>
<gene>
    <name evidence="3" type="primary">ltrA_3</name>
    <name evidence="3" type="ORF">L21SP4_00923</name>
</gene>
<feature type="domain" description="Reverse transcriptase" evidence="2">
    <location>
        <begin position="99"/>
        <end position="327"/>
    </location>
</feature>
<name>A0A0G3EH88_9BACT</name>
<dbReference type="Proteomes" id="UP000035268">
    <property type="component" value="Chromosome"/>
</dbReference>
<reference evidence="3 4" key="2">
    <citation type="journal article" date="2016" name="ISME J.">
        <title>Characterization of the first cultured representative of Verrucomicrobia subdivision 5 indicates the proposal of a novel phylum.</title>
        <authorList>
            <person name="Spring S."/>
            <person name="Bunk B."/>
            <person name="Sproer C."/>
            <person name="Schumann P."/>
            <person name="Rohde M."/>
            <person name="Tindall B.J."/>
            <person name="Klenk H.P."/>
        </authorList>
    </citation>
    <scope>NUCLEOTIDE SEQUENCE [LARGE SCALE GENOMIC DNA]</scope>
    <source>
        <strain evidence="3 4">L21-Fru-AB</strain>
    </source>
</reference>
<dbReference type="InterPro" id="IPR043128">
    <property type="entry name" value="Rev_trsase/Diguanyl_cyclase"/>
</dbReference>
<dbReference type="NCBIfam" id="TIGR04416">
    <property type="entry name" value="group_II_RT_mat"/>
    <property type="match status" value="1"/>
</dbReference>
<dbReference type="EMBL" id="CP010904">
    <property type="protein sequence ID" value="AKJ64185.1"/>
    <property type="molecule type" value="Genomic_DNA"/>
</dbReference>
<dbReference type="InterPro" id="IPR051083">
    <property type="entry name" value="GrpII_Intron_Splice-Mob/Def"/>
</dbReference>
<evidence type="ECO:0000259" key="2">
    <source>
        <dbReference type="PROSITE" id="PS50878"/>
    </source>
</evidence>
<dbReference type="SUPFAM" id="SSF56672">
    <property type="entry name" value="DNA/RNA polymerases"/>
    <property type="match status" value="1"/>
</dbReference>
<evidence type="ECO:0000256" key="1">
    <source>
        <dbReference type="ARBA" id="ARBA00034120"/>
    </source>
</evidence>
<dbReference type="InterPro" id="IPR030931">
    <property type="entry name" value="Group_II_RT_mat"/>
</dbReference>
<dbReference type="KEGG" id="vbl:L21SP4_00923"/>
<dbReference type="Pfam" id="PF00078">
    <property type="entry name" value="RVT_1"/>
    <property type="match status" value="1"/>
</dbReference>
<dbReference type="PANTHER" id="PTHR34047:SF8">
    <property type="entry name" value="PROTEIN YKFC"/>
    <property type="match status" value="1"/>
</dbReference>
<dbReference type="PANTHER" id="PTHR34047">
    <property type="entry name" value="NUCLEAR INTRON MATURASE 1, MITOCHONDRIAL-RELATED"/>
    <property type="match status" value="1"/>
</dbReference>
<protein>
    <submittedName>
        <fullName evidence="3">Group II intron-encoded protein LtrA</fullName>
    </submittedName>
</protein>
<evidence type="ECO:0000313" key="3">
    <source>
        <dbReference type="EMBL" id="AKJ64185.1"/>
    </source>
</evidence>
<dbReference type="AlphaFoldDB" id="A0A0G3EH88"/>